<evidence type="ECO:0000313" key="3">
    <source>
        <dbReference type="EMBL" id="URI05891.1"/>
    </source>
</evidence>
<organism evidence="3 4">
    <name type="scientific">Aquincola tertiaricarbonis</name>
    <dbReference type="NCBI Taxonomy" id="391953"/>
    <lineage>
        <taxon>Bacteria</taxon>
        <taxon>Pseudomonadati</taxon>
        <taxon>Pseudomonadota</taxon>
        <taxon>Betaproteobacteria</taxon>
        <taxon>Burkholderiales</taxon>
        <taxon>Sphaerotilaceae</taxon>
        <taxon>Aquincola</taxon>
    </lineage>
</organism>
<sequence length="96" mass="10357">MAATATARTARVEARIAPDALAVVRRAAELQGRSVSDFLVAAALKDAQRTIEDAQIIRLSVQDQERFAALLLNPPPLAPAMKRALKARQRLLDGAK</sequence>
<protein>
    <submittedName>
        <fullName evidence="3">DUF1778 domain-containing protein</fullName>
    </submittedName>
</protein>
<evidence type="ECO:0000313" key="4">
    <source>
        <dbReference type="Proteomes" id="UP001056201"/>
    </source>
</evidence>
<name>A0ABY4S297_AQUTE</name>
<comment type="similarity">
    <text evidence="2">Belongs to the TacA antitoxin family.</text>
</comment>
<dbReference type="EMBL" id="CP097635">
    <property type="protein sequence ID" value="URI05891.1"/>
    <property type="molecule type" value="Genomic_DNA"/>
</dbReference>
<reference evidence="3" key="1">
    <citation type="submission" date="2022-05" db="EMBL/GenBank/DDBJ databases">
        <title>An RpoN-dependent PEP-CTERM gene is involved in floc formation of an Aquincola tertiaricarbonis strain.</title>
        <authorList>
            <person name="Qiu D."/>
            <person name="Xia M."/>
        </authorList>
    </citation>
    <scope>NUCLEOTIDE SEQUENCE</scope>
    <source>
        <strain evidence="3">RN12</strain>
    </source>
</reference>
<dbReference type="Proteomes" id="UP001056201">
    <property type="component" value="Chromosome 1"/>
</dbReference>
<dbReference type="InterPro" id="IPR014795">
    <property type="entry name" value="TacA_1-like"/>
</dbReference>
<proteinExistence type="inferred from homology"/>
<dbReference type="InterPro" id="IPR010985">
    <property type="entry name" value="Ribbon_hlx_hlx"/>
</dbReference>
<dbReference type="Gene3D" id="1.20.5.780">
    <property type="entry name" value="Single helix bin"/>
    <property type="match status" value="1"/>
</dbReference>
<accession>A0ABY4S297</accession>
<dbReference type="Pfam" id="PF08681">
    <property type="entry name" value="TacA1"/>
    <property type="match status" value="1"/>
</dbReference>
<dbReference type="RefSeq" id="WP_250194156.1">
    <property type="nucleotide sequence ID" value="NZ_CP097635.1"/>
</dbReference>
<keyword evidence="4" id="KW-1185">Reference proteome</keyword>
<evidence type="ECO:0000256" key="2">
    <source>
        <dbReference type="ARBA" id="ARBA00049988"/>
    </source>
</evidence>
<gene>
    <name evidence="3" type="ORF">MW290_08020</name>
</gene>
<dbReference type="PANTHER" id="PTHR35401">
    <property type="entry name" value="COPG FAMILY HELIX-TURN-HELIX PROTEIN-RELATED-RELATED"/>
    <property type="match status" value="1"/>
</dbReference>
<dbReference type="PANTHER" id="PTHR35401:SF2">
    <property type="entry name" value="ABC-TYPE TRANSPORT SYSTEM"/>
    <property type="match status" value="1"/>
</dbReference>
<evidence type="ECO:0000256" key="1">
    <source>
        <dbReference type="ARBA" id="ARBA00022649"/>
    </source>
</evidence>
<keyword evidence="1" id="KW-1277">Toxin-antitoxin system</keyword>
<dbReference type="SUPFAM" id="SSF47598">
    <property type="entry name" value="Ribbon-helix-helix"/>
    <property type="match status" value="1"/>
</dbReference>